<dbReference type="InterPro" id="IPR016036">
    <property type="entry name" value="Malonyl_transacylase_ACP-bd"/>
</dbReference>
<organism evidence="2">
    <name type="scientific">Timema cristinae</name>
    <name type="common">Walking stick</name>
    <dbReference type="NCBI Taxonomy" id="61476"/>
    <lineage>
        <taxon>Eukaryota</taxon>
        <taxon>Metazoa</taxon>
        <taxon>Ecdysozoa</taxon>
        <taxon>Arthropoda</taxon>
        <taxon>Hexapoda</taxon>
        <taxon>Insecta</taxon>
        <taxon>Pterygota</taxon>
        <taxon>Neoptera</taxon>
        <taxon>Polyneoptera</taxon>
        <taxon>Phasmatodea</taxon>
        <taxon>Timematodea</taxon>
        <taxon>Timematoidea</taxon>
        <taxon>Timematidae</taxon>
        <taxon>Timema</taxon>
    </lineage>
</organism>
<dbReference type="AlphaFoldDB" id="A0A7R9CQV5"/>
<dbReference type="InterPro" id="IPR050091">
    <property type="entry name" value="PKS_NRPS_Biosynth_Enz"/>
</dbReference>
<dbReference type="Pfam" id="PF00698">
    <property type="entry name" value="Acyl_transf_1"/>
    <property type="match status" value="1"/>
</dbReference>
<evidence type="ECO:0000259" key="1">
    <source>
        <dbReference type="Pfam" id="PF00698"/>
    </source>
</evidence>
<proteinExistence type="predicted"/>
<name>A0A7R9CQV5_TIMCR</name>
<dbReference type="InterPro" id="IPR014043">
    <property type="entry name" value="Acyl_transferase_dom"/>
</dbReference>
<dbReference type="Gene3D" id="3.30.70.250">
    <property type="entry name" value="Malonyl-CoA ACP transacylase, ACP-binding"/>
    <property type="match status" value="1"/>
</dbReference>
<dbReference type="EMBL" id="OC318191">
    <property type="protein sequence ID" value="CAD7400938.1"/>
    <property type="molecule type" value="Genomic_DNA"/>
</dbReference>
<reference evidence="2" key="1">
    <citation type="submission" date="2020-11" db="EMBL/GenBank/DDBJ databases">
        <authorList>
            <person name="Tran Van P."/>
        </authorList>
    </citation>
    <scope>NUCLEOTIDE SEQUENCE</scope>
</reference>
<dbReference type="PANTHER" id="PTHR43775">
    <property type="entry name" value="FATTY ACID SYNTHASE"/>
    <property type="match status" value="1"/>
</dbReference>
<gene>
    <name evidence="2" type="ORF">TCEB3V08_LOCUS5768</name>
</gene>
<sequence>MVYIEHDSIRNKDVGKYYATAGLGYTDLKDMCPPEIDIACHNSSISCTISGPKEIVKHFVNELQEKNIFARAVNVANIAYHSRYIKPAAPKLLGYLKQLTSLKIYSAGLLPKVSNLYPPVQYPVSRGTASLSSLVTWDHHDNWKTALDVDTRKLGKLSSIVDQHTTISLNQEQFRMLEEHKIAGKVILPLSFILNWARLFEDFSDFFPLLDGEGQHIGLDHFSPTKRLLKIREILSIELKNTFQQNEKRLFCYRQVDRQSGPEVVLGAGILVGNFSPSVAAPRYYFCGPSFHQGKVDNVDPVNQYFLSVPREFRVSKSHG</sequence>
<accession>A0A7R9CQV5</accession>
<dbReference type="SUPFAM" id="SSF55048">
    <property type="entry name" value="Probable ACP-binding domain of malonyl-CoA ACP transacylase"/>
    <property type="match status" value="1"/>
</dbReference>
<dbReference type="Gene3D" id="3.30.70.3290">
    <property type="match status" value="1"/>
</dbReference>
<dbReference type="GO" id="GO:0006633">
    <property type="term" value="P:fatty acid biosynthetic process"/>
    <property type="evidence" value="ECO:0007669"/>
    <property type="project" value="TreeGrafter"/>
</dbReference>
<feature type="domain" description="Malonyl-CoA:ACP transacylase (MAT)" evidence="1">
    <location>
        <begin position="26"/>
        <end position="103"/>
    </location>
</feature>
<dbReference type="PANTHER" id="PTHR43775:SF23">
    <property type="entry name" value="FATTY ACID SYNTHASE 3"/>
    <property type="match status" value="1"/>
</dbReference>
<evidence type="ECO:0000313" key="2">
    <source>
        <dbReference type="EMBL" id="CAD7400938.1"/>
    </source>
</evidence>
<protein>
    <recommendedName>
        <fullName evidence="1">Malonyl-CoA:ACP transacylase (MAT) domain-containing protein</fullName>
    </recommendedName>
</protein>
<dbReference type="GO" id="GO:0004312">
    <property type="term" value="F:fatty acid synthase activity"/>
    <property type="evidence" value="ECO:0007669"/>
    <property type="project" value="TreeGrafter"/>
</dbReference>